<keyword evidence="2" id="KW-0418">Kinase</keyword>
<feature type="compositionally biased region" description="Low complexity" evidence="4">
    <location>
        <begin position="313"/>
        <end position="322"/>
    </location>
</feature>
<evidence type="ECO:0000256" key="1">
    <source>
        <dbReference type="ARBA" id="ARBA00022679"/>
    </source>
</evidence>
<dbReference type="CDD" id="cd16917">
    <property type="entry name" value="HATPase_UhpB-NarQ-NarX-like"/>
    <property type="match status" value="1"/>
</dbReference>
<feature type="transmembrane region" description="Helical" evidence="5">
    <location>
        <begin position="24"/>
        <end position="43"/>
    </location>
</feature>
<dbReference type="EMBL" id="CP094533">
    <property type="protein sequence ID" value="UOE24814.1"/>
    <property type="molecule type" value="Genomic_DNA"/>
</dbReference>
<name>A0ABY4APL2_9MICO</name>
<evidence type="ECO:0000259" key="6">
    <source>
        <dbReference type="Pfam" id="PF02518"/>
    </source>
</evidence>
<dbReference type="Proteomes" id="UP000831304">
    <property type="component" value="Chromosome"/>
</dbReference>
<dbReference type="SUPFAM" id="SSF55874">
    <property type="entry name" value="ATPase domain of HSP90 chaperone/DNA topoisomerase II/histidine kinase"/>
    <property type="match status" value="1"/>
</dbReference>
<dbReference type="PANTHER" id="PTHR24421">
    <property type="entry name" value="NITRATE/NITRITE SENSOR PROTEIN NARX-RELATED"/>
    <property type="match status" value="1"/>
</dbReference>
<dbReference type="Pfam" id="PF02518">
    <property type="entry name" value="HATPase_c"/>
    <property type="match status" value="1"/>
</dbReference>
<feature type="transmembrane region" description="Helical" evidence="5">
    <location>
        <begin position="114"/>
        <end position="137"/>
    </location>
</feature>
<dbReference type="PANTHER" id="PTHR24421:SF61">
    <property type="entry name" value="OXYGEN SENSOR HISTIDINE KINASE NREB"/>
    <property type="match status" value="1"/>
</dbReference>
<accession>A0ABY4APL2</accession>
<keyword evidence="1" id="KW-0808">Transferase</keyword>
<reference evidence="7 8" key="1">
    <citation type="submission" date="2022-03" db="EMBL/GenBank/DDBJ databases">
        <title>Agromyces sp. isolated from the gut of P. brevitarsis seulensis larvae.</title>
        <authorList>
            <person name="Won M."/>
            <person name="Kwon S.-W."/>
        </authorList>
    </citation>
    <scope>NUCLEOTIDE SEQUENCE [LARGE SCALE GENOMIC DNA]</scope>
    <source>
        <strain evidence="7 8">KACC 16215</strain>
    </source>
</reference>
<dbReference type="InterPro" id="IPR050482">
    <property type="entry name" value="Sensor_HK_TwoCompSys"/>
</dbReference>
<keyword evidence="8" id="KW-1185">Reference proteome</keyword>
<feature type="domain" description="Histidine kinase/HSP90-like ATPase" evidence="6">
    <location>
        <begin position="365"/>
        <end position="454"/>
    </location>
</feature>
<dbReference type="Gene3D" id="3.30.565.10">
    <property type="entry name" value="Histidine kinase-like ATPase, C-terminal domain"/>
    <property type="match status" value="1"/>
</dbReference>
<gene>
    <name evidence="7" type="ORF">MTP13_10600</name>
</gene>
<keyword evidence="5" id="KW-1133">Transmembrane helix</keyword>
<evidence type="ECO:0000256" key="2">
    <source>
        <dbReference type="ARBA" id="ARBA00022777"/>
    </source>
</evidence>
<keyword evidence="5" id="KW-0812">Transmembrane</keyword>
<evidence type="ECO:0000313" key="7">
    <source>
        <dbReference type="EMBL" id="UOE24814.1"/>
    </source>
</evidence>
<feature type="transmembrane region" description="Helical" evidence="5">
    <location>
        <begin position="74"/>
        <end position="93"/>
    </location>
</feature>
<keyword evidence="5" id="KW-0472">Membrane</keyword>
<dbReference type="InterPro" id="IPR036890">
    <property type="entry name" value="HATPase_C_sf"/>
</dbReference>
<evidence type="ECO:0000256" key="5">
    <source>
        <dbReference type="SAM" id="Phobius"/>
    </source>
</evidence>
<evidence type="ECO:0000313" key="8">
    <source>
        <dbReference type="Proteomes" id="UP000831304"/>
    </source>
</evidence>
<feature type="compositionally biased region" description="Low complexity" evidence="4">
    <location>
        <begin position="269"/>
        <end position="280"/>
    </location>
</feature>
<evidence type="ECO:0000256" key="4">
    <source>
        <dbReference type="SAM" id="MobiDB-lite"/>
    </source>
</evidence>
<protein>
    <recommendedName>
        <fullName evidence="6">Histidine kinase/HSP90-like ATPase domain-containing protein</fullName>
    </recommendedName>
</protein>
<feature type="transmembrane region" description="Helical" evidence="5">
    <location>
        <begin position="50"/>
        <end position="68"/>
    </location>
</feature>
<feature type="transmembrane region" description="Helical" evidence="5">
    <location>
        <begin position="143"/>
        <end position="169"/>
    </location>
</feature>
<dbReference type="InterPro" id="IPR003594">
    <property type="entry name" value="HATPase_dom"/>
</dbReference>
<dbReference type="RefSeq" id="WP_243567729.1">
    <property type="nucleotide sequence ID" value="NZ_BAAARD010000008.1"/>
</dbReference>
<proteinExistence type="predicted"/>
<evidence type="ECO:0000256" key="3">
    <source>
        <dbReference type="ARBA" id="ARBA00023012"/>
    </source>
</evidence>
<feature type="region of interest" description="Disordered" evidence="4">
    <location>
        <begin position="257"/>
        <end position="322"/>
    </location>
</feature>
<organism evidence="7 8">
    <name type="scientific">Agromyces soli</name>
    <dbReference type="NCBI Taxonomy" id="659012"/>
    <lineage>
        <taxon>Bacteria</taxon>
        <taxon>Bacillati</taxon>
        <taxon>Actinomycetota</taxon>
        <taxon>Actinomycetes</taxon>
        <taxon>Micrococcales</taxon>
        <taxon>Microbacteriaceae</taxon>
        <taxon>Agromyces</taxon>
    </lineage>
</organism>
<sequence length="456" mass="45794">MTHGLPAPLTRAAEHRALINAGHSAAFVCLSVGIAIGILAGLYLGATNGWIGAALVAAQAAALAVHAVRPNLLTALVALVAGTASVFLLVPILSGSGAFETTNNSISALPRVALVLIGGAASGTWWVIGWAGAGWLFGELATVVGAAMIGTVWVPNLAAAFALAIVVLVRGFDGLNRRFNGRARPGPAAGGEPTAAAMRRDFALRASVRLNELALHHLTMVAAAGSGTIDDRLRQEIDRELSLAIGPDWAASIAERGGARTGEPGSGAGSPDSGPAPAEGLSSSAPALRSGPGASPTVPPRVGPSGARSEPHAPAAADDARSAAPGGFAEVLPTAHEAASNGGLAVRVSGALAQLAQLAPSRLEALDSAVAQCLVNVVRHAGVSSAEVMIGGGTDELTVAVIDTGVGFDESRVPADRIGLRTSIRARVEHEGGTVRLWSKPGVGTTIVLTMPRAER</sequence>
<keyword evidence="3" id="KW-0902">Two-component regulatory system</keyword>